<keyword evidence="1" id="KW-1133">Transmembrane helix</keyword>
<keyword evidence="1" id="KW-0472">Membrane</keyword>
<dbReference type="WBParaSite" id="HCON_00667255-00001">
    <property type="protein sequence ID" value="HCON_00667255-00001"/>
    <property type="gene ID" value="HCON_00667255"/>
</dbReference>
<organism evidence="2 3">
    <name type="scientific">Haemonchus contortus</name>
    <name type="common">Barber pole worm</name>
    <dbReference type="NCBI Taxonomy" id="6289"/>
    <lineage>
        <taxon>Eukaryota</taxon>
        <taxon>Metazoa</taxon>
        <taxon>Ecdysozoa</taxon>
        <taxon>Nematoda</taxon>
        <taxon>Chromadorea</taxon>
        <taxon>Rhabditida</taxon>
        <taxon>Rhabditina</taxon>
        <taxon>Rhabditomorpha</taxon>
        <taxon>Strongyloidea</taxon>
        <taxon>Trichostrongylidae</taxon>
        <taxon>Haemonchus</taxon>
    </lineage>
</organism>
<reference evidence="3" key="1">
    <citation type="submission" date="2022-10" db="UniProtKB">
        <authorList>
            <consortium name="WormBaseParasite"/>
        </authorList>
    </citation>
    <scope>IDENTIFICATION</scope>
    <source>
        <strain evidence="3">MHco3</strain>
    </source>
</reference>
<evidence type="ECO:0000256" key="1">
    <source>
        <dbReference type="SAM" id="Phobius"/>
    </source>
</evidence>
<dbReference type="AlphaFoldDB" id="A0A912NE49"/>
<evidence type="ECO:0000313" key="3">
    <source>
        <dbReference type="WBParaSite" id="HCON_00667255-00001"/>
    </source>
</evidence>
<feature type="transmembrane region" description="Helical" evidence="1">
    <location>
        <begin position="45"/>
        <end position="65"/>
    </location>
</feature>
<keyword evidence="1" id="KW-0812">Transmembrane</keyword>
<dbReference type="OrthoDB" id="10582836at2759"/>
<dbReference type="Proteomes" id="UP000025227">
    <property type="component" value="Unplaced"/>
</dbReference>
<keyword evidence="2" id="KW-1185">Reference proteome</keyword>
<proteinExistence type="predicted"/>
<feature type="transmembrane region" description="Helical" evidence="1">
    <location>
        <begin position="12"/>
        <end position="33"/>
    </location>
</feature>
<protein>
    <submittedName>
        <fullName evidence="3">NADH dehydrogenase subunit 6</fullName>
    </submittedName>
</protein>
<accession>A0A912NE49</accession>
<evidence type="ECO:0000313" key="2">
    <source>
        <dbReference type="Proteomes" id="UP000025227"/>
    </source>
</evidence>
<sequence>IVMIMVAMLMSVLSYLSVDPMKSSFFLILTLLLSMPVLSFSGNVWFVYFVCLLFLSGIFVILVYFSSLSSVKYKKMYFVNLLGLVLLMIGMMMVVLKKDLDQSVVGMNEFYYSVYWLMLIFILLTLLLFMSFVSYYLNFSGALRKI</sequence>
<feature type="transmembrane region" description="Helical" evidence="1">
    <location>
        <begin position="116"/>
        <end position="137"/>
    </location>
</feature>
<feature type="transmembrane region" description="Helical" evidence="1">
    <location>
        <begin position="77"/>
        <end position="96"/>
    </location>
</feature>
<name>A0A912NE49_HAECO</name>